<evidence type="ECO:0000256" key="6">
    <source>
        <dbReference type="ARBA" id="ARBA00023315"/>
    </source>
</evidence>
<feature type="transmembrane region" description="Helical" evidence="7">
    <location>
        <begin position="32"/>
        <end position="59"/>
    </location>
</feature>
<evidence type="ECO:0000313" key="9">
    <source>
        <dbReference type="EMBL" id="KDR24177.1"/>
    </source>
</evidence>
<evidence type="ECO:0000256" key="4">
    <source>
        <dbReference type="ARBA" id="ARBA00022989"/>
    </source>
</evidence>
<evidence type="ECO:0000256" key="5">
    <source>
        <dbReference type="ARBA" id="ARBA00023136"/>
    </source>
</evidence>
<comment type="subcellular location">
    <subcellularLocation>
        <location evidence="1">Membrane</location>
        <topology evidence="1">Multi-pass membrane protein</topology>
    </subcellularLocation>
</comment>
<organism evidence="9 10">
    <name type="scientific">Zootermopsis nevadensis</name>
    <name type="common">Dampwood termite</name>
    <dbReference type="NCBI Taxonomy" id="136037"/>
    <lineage>
        <taxon>Eukaryota</taxon>
        <taxon>Metazoa</taxon>
        <taxon>Ecdysozoa</taxon>
        <taxon>Arthropoda</taxon>
        <taxon>Hexapoda</taxon>
        <taxon>Insecta</taxon>
        <taxon>Pterygota</taxon>
        <taxon>Neoptera</taxon>
        <taxon>Polyneoptera</taxon>
        <taxon>Dictyoptera</taxon>
        <taxon>Blattodea</taxon>
        <taxon>Blattoidea</taxon>
        <taxon>Termitoidae</taxon>
        <taxon>Termopsidae</taxon>
        <taxon>Zootermopsis</taxon>
    </lineage>
</organism>
<proteinExistence type="inferred from homology"/>
<accession>A0A067RK59</accession>
<evidence type="ECO:0000256" key="7">
    <source>
        <dbReference type="RuleBase" id="RU079119"/>
    </source>
</evidence>
<reference evidence="9 10" key="1">
    <citation type="journal article" date="2014" name="Nat. Commun.">
        <title>Molecular traces of alternative social organization in a termite genome.</title>
        <authorList>
            <person name="Terrapon N."/>
            <person name="Li C."/>
            <person name="Robertson H.M."/>
            <person name="Ji L."/>
            <person name="Meng X."/>
            <person name="Booth W."/>
            <person name="Chen Z."/>
            <person name="Childers C.P."/>
            <person name="Glastad K.M."/>
            <person name="Gokhale K."/>
            <person name="Gowin J."/>
            <person name="Gronenberg W."/>
            <person name="Hermansen R.A."/>
            <person name="Hu H."/>
            <person name="Hunt B.G."/>
            <person name="Huylmans A.K."/>
            <person name="Khalil S.M."/>
            <person name="Mitchell R.D."/>
            <person name="Munoz-Torres M.C."/>
            <person name="Mustard J.A."/>
            <person name="Pan H."/>
            <person name="Reese J.T."/>
            <person name="Scharf M.E."/>
            <person name="Sun F."/>
            <person name="Vogel H."/>
            <person name="Xiao J."/>
            <person name="Yang W."/>
            <person name="Yang Z."/>
            <person name="Yang Z."/>
            <person name="Zhou J."/>
            <person name="Zhu J."/>
            <person name="Brent C.S."/>
            <person name="Elsik C.G."/>
            <person name="Goodisman M.A."/>
            <person name="Liberles D.A."/>
            <person name="Roe R.M."/>
            <person name="Vargo E.L."/>
            <person name="Vilcinskas A."/>
            <person name="Wang J."/>
            <person name="Bornberg-Bauer E."/>
            <person name="Korb J."/>
            <person name="Zhang G."/>
            <person name="Liebig J."/>
        </authorList>
    </citation>
    <scope>NUCLEOTIDE SEQUENCE [LARGE SCALE GENOMIC DNA]</scope>
    <source>
        <tissue evidence="9">Whole organism</tissue>
    </source>
</reference>
<dbReference type="STRING" id="136037.A0A067RK59"/>
<feature type="non-terminal residue" evidence="9">
    <location>
        <position position="253"/>
    </location>
</feature>
<evidence type="ECO:0000313" key="10">
    <source>
        <dbReference type="Proteomes" id="UP000027135"/>
    </source>
</evidence>
<dbReference type="PROSITE" id="PS50216">
    <property type="entry name" value="DHHC"/>
    <property type="match status" value="1"/>
</dbReference>
<dbReference type="AlphaFoldDB" id="A0A067RK59"/>
<dbReference type="Pfam" id="PF01529">
    <property type="entry name" value="DHHC"/>
    <property type="match status" value="1"/>
</dbReference>
<feature type="transmembrane region" description="Helical" evidence="7">
    <location>
        <begin position="231"/>
        <end position="252"/>
    </location>
</feature>
<dbReference type="Proteomes" id="UP000027135">
    <property type="component" value="Unassembled WGS sequence"/>
</dbReference>
<keyword evidence="4 7" id="KW-1133">Transmembrane helix</keyword>
<dbReference type="InterPro" id="IPR001594">
    <property type="entry name" value="Palmitoyltrfase_DHHC"/>
</dbReference>
<dbReference type="EC" id="2.3.1.225" evidence="7"/>
<dbReference type="FunCoup" id="A0A067RK59">
    <property type="interactions" value="540"/>
</dbReference>
<comment type="catalytic activity">
    <reaction evidence="7">
        <text>L-cysteinyl-[protein] + hexadecanoyl-CoA = S-hexadecanoyl-L-cysteinyl-[protein] + CoA</text>
        <dbReference type="Rhea" id="RHEA:36683"/>
        <dbReference type="Rhea" id="RHEA-COMP:10131"/>
        <dbReference type="Rhea" id="RHEA-COMP:11032"/>
        <dbReference type="ChEBI" id="CHEBI:29950"/>
        <dbReference type="ChEBI" id="CHEBI:57287"/>
        <dbReference type="ChEBI" id="CHEBI:57379"/>
        <dbReference type="ChEBI" id="CHEBI:74151"/>
        <dbReference type="EC" id="2.3.1.225"/>
    </reaction>
</comment>
<keyword evidence="10" id="KW-1185">Reference proteome</keyword>
<sequence length="253" mass="28645">MSTFQDRLRIPWRGGAKQISIDSALPIFLQPLLAYIAAQSVWCTVLVSMVMLLSMCYLYSVFVQFLPRTKFFFVWTLTSAVLLLLVFELSVVPFLEIMPHENCVLMGLVVSSGICFYKVRTRADLSCVVHANVGDETELVCSVYRRRFPPSTFHCRICQACVIKRDIHCVWLDCCIGDKNHQLFVFGVLFSAGALVYGAILTITTVCHPSFYIMETVLLPDDCSDVYHDFMIALCFVSSIYCIVIAFLLLILL</sequence>
<dbReference type="InParanoid" id="A0A067RK59"/>
<comment type="similarity">
    <text evidence="7">Belongs to the DHHC palmitoyltransferase family.</text>
</comment>
<keyword evidence="5 7" id="KW-0472">Membrane</keyword>
<dbReference type="GO" id="GO:0019706">
    <property type="term" value="F:protein-cysteine S-palmitoyltransferase activity"/>
    <property type="evidence" value="ECO:0007669"/>
    <property type="project" value="UniProtKB-EC"/>
</dbReference>
<evidence type="ECO:0000256" key="2">
    <source>
        <dbReference type="ARBA" id="ARBA00022679"/>
    </source>
</evidence>
<name>A0A067RK59_ZOONE</name>
<feature type="domain" description="Palmitoyltransferase DHHC" evidence="8">
    <location>
        <begin position="138"/>
        <end position="251"/>
    </location>
</feature>
<protein>
    <recommendedName>
        <fullName evidence="7">Palmitoyltransferase</fullName>
        <ecNumber evidence="7">2.3.1.225</ecNumber>
    </recommendedName>
</protein>
<keyword evidence="3 7" id="KW-0812">Transmembrane</keyword>
<keyword evidence="2 7" id="KW-0808">Transferase</keyword>
<dbReference type="GO" id="GO:0016020">
    <property type="term" value="C:membrane"/>
    <property type="evidence" value="ECO:0007669"/>
    <property type="project" value="UniProtKB-SubCell"/>
</dbReference>
<dbReference type="InterPro" id="IPR039859">
    <property type="entry name" value="PFA4/ZDH16/20/ERF2-like"/>
</dbReference>
<dbReference type="OMA" id="GNWSEFM"/>
<feature type="transmembrane region" description="Helical" evidence="7">
    <location>
        <begin position="71"/>
        <end position="91"/>
    </location>
</feature>
<evidence type="ECO:0000256" key="3">
    <source>
        <dbReference type="ARBA" id="ARBA00022692"/>
    </source>
</evidence>
<dbReference type="eggNOG" id="KOG1311">
    <property type="taxonomic scope" value="Eukaryota"/>
</dbReference>
<evidence type="ECO:0000259" key="8">
    <source>
        <dbReference type="Pfam" id="PF01529"/>
    </source>
</evidence>
<evidence type="ECO:0000256" key="1">
    <source>
        <dbReference type="ARBA" id="ARBA00004141"/>
    </source>
</evidence>
<feature type="transmembrane region" description="Helical" evidence="7">
    <location>
        <begin position="183"/>
        <end position="211"/>
    </location>
</feature>
<dbReference type="PANTHER" id="PTHR12246">
    <property type="entry name" value="PALMITOYLTRANSFERASE ZDHHC16"/>
    <property type="match status" value="1"/>
</dbReference>
<dbReference type="EMBL" id="KK852424">
    <property type="protein sequence ID" value="KDR24177.1"/>
    <property type="molecule type" value="Genomic_DNA"/>
</dbReference>
<comment type="domain">
    <text evidence="7">The DHHC domain is required for palmitoyltransferase activity.</text>
</comment>
<gene>
    <name evidence="9" type="ORF">L798_07583</name>
</gene>
<keyword evidence="6 7" id="KW-0012">Acyltransferase</keyword>